<reference evidence="1" key="1">
    <citation type="submission" date="2014-11" db="EMBL/GenBank/DDBJ databases">
        <authorList>
            <person name="Geib S."/>
        </authorList>
    </citation>
    <scope>NUCLEOTIDE SEQUENCE</scope>
</reference>
<proteinExistence type="predicted"/>
<dbReference type="EMBL" id="GBXI01006798">
    <property type="protein sequence ID" value="JAD07494.1"/>
    <property type="molecule type" value="Transcribed_RNA"/>
</dbReference>
<dbReference type="AlphaFoldDB" id="A0A0A1X852"/>
<reference evidence="1" key="2">
    <citation type="journal article" date="2015" name="Gigascience">
        <title>Reconstructing a comprehensive transcriptome assembly of a white-pupal translocated strain of the pest fruit fly Bactrocera cucurbitae.</title>
        <authorList>
            <person name="Sim S.B."/>
            <person name="Calla B."/>
            <person name="Hall B."/>
            <person name="DeRego T."/>
            <person name="Geib S.M."/>
        </authorList>
    </citation>
    <scope>NUCLEOTIDE SEQUENCE</scope>
</reference>
<sequence length="111" mass="12433">MRVVCTSSTGNKLKAAILSHFGRLFGSMEHSFLLAASTFLDPRFKKTHFKDPLALASVMKHIRNELTALSHIDESIENIVRVTGVSKKHDEPSQIQDELTFFLNARHGAKN</sequence>
<name>A0A0A1X852_ZEUCU</name>
<organism evidence="1">
    <name type="scientific">Zeugodacus cucurbitae</name>
    <name type="common">Melon fruit fly</name>
    <name type="synonym">Bactrocera cucurbitae</name>
    <dbReference type="NCBI Taxonomy" id="28588"/>
    <lineage>
        <taxon>Eukaryota</taxon>
        <taxon>Metazoa</taxon>
        <taxon>Ecdysozoa</taxon>
        <taxon>Arthropoda</taxon>
        <taxon>Hexapoda</taxon>
        <taxon>Insecta</taxon>
        <taxon>Pterygota</taxon>
        <taxon>Neoptera</taxon>
        <taxon>Endopterygota</taxon>
        <taxon>Diptera</taxon>
        <taxon>Brachycera</taxon>
        <taxon>Muscomorpha</taxon>
        <taxon>Tephritoidea</taxon>
        <taxon>Tephritidae</taxon>
        <taxon>Zeugodacus</taxon>
        <taxon>Zeugodacus</taxon>
    </lineage>
</organism>
<evidence type="ECO:0000313" key="1">
    <source>
        <dbReference type="EMBL" id="JAD07494.1"/>
    </source>
</evidence>
<accession>A0A0A1X852</accession>
<protein>
    <submittedName>
        <fullName evidence="1">Probable rRNA-processing protein EBP2</fullName>
    </submittedName>
</protein>
<gene>
    <name evidence="1" type="primary">ebna1bp2</name>
    <name evidence="1" type="ORF">g.5891</name>
</gene>